<evidence type="ECO:0000313" key="2">
    <source>
        <dbReference type="Proteomes" id="UP000198841"/>
    </source>
</evidence>
<keyword evidence="2" id="KW-1185">Reference proteome</keyword>
<dbReference type="EMBL" id="FOSD01000003">
    <property type="protein sequence ID" value="SFJ94913.1"/>
    <property type="molecule type" value="Genomic_DNA"/>
</dbReference>
<dbReference type="InterPro" id="IPR007833">
    <property type="entry name" value="Capsule_polysaccharide_synth"/>
</dbReference>
<organism evidence="1 2">
    <name type="scientific">Candidatus Pantoea symbiotica</name>
    <dbReference type="NCBI Taxonomy" id="1884370"/>
    <lineage>
        <taxon>Bacteria</taxon>
        <taxon>Pseudomonadati</taxon>
        <taxon>Pseudomonadota</taxon>
        <taxon>Gammaproteobacteria</taxon>
        <taxon>Enterobacterales</taxon>
        <taxon>Erwiniaceae</taxon>
        <taxon>Pantoea</taxon>
    </lineage>
</organism>
<accession>A0A1I3VIT7</accession>
<dbReference type="Pfam" id="PF05159">
    <property type="entry name" value="Capsule_synth"/>
    <property type="match status" value="1"/>
</dbReference>
<dbReference type="Proteomes" id="UP000198841">
    <property type="component" value="Unassembled WGS sequence"/>
</dbReference>
<comment type="caution">
    <text evidence="1">The sequence shown here is derived from an EMBL/GenBank/DDBJ whole genome shotgun (WGS) entry which is preliminary data.</text>
</comment>
<sequence length="424" mass="49587">MNIKGKAVKKILAGERYLLLQGPMGPFFTFLAEWLEYHNREVINVVFNGGDRFYCKNRRFLTYLLKAREIAGWLDDVQQQYRFDTIICFGDCRPLHHYAKQWASENGVRILVFEEGYLRPQFITLEEGGVNANSSLSRDANFYLNQPDQLPLHVLPVESCTKKQYAHAAWYYLNSWYYRKEFLNYQHHKPLSIRYEAGCWIRSGWRKVIYSLKQRKILAKLQQELDENYFLAILQVYNDSQVTSHSPCNDIRDYIYEVILSFARHAPLESTLVIKHHPMDRGHRQYHSLIDQLCVQLGIRGRVMYVHDLPLPDLLNYAKGVVTINSTAGILALNYNKPLKVMGNALYDIKGLTFQDSLDKFWSMSELPDMKIFENFLSHLLISTQINSAYYPCLKKPDVGDAFFRVKDELKTDKEIRNGLNINL</sequence>
<name>A0A1I3VIT7_9GAMM</name>
<proteinExistence type="predicted"/>
<evidence type="ECO:0000313" key="1">
    <source>
        <dbReference type="EMBL" id="SFJ94913.1"/>
    </source>
</evidence>
<protein>
    <submittedName>
        <fullName evidence="1">Capsular polysaccharide export protein</fullName>
    </submittedName>
</protein>
<reference evidence="1 2" key="1">
    <citation type="submission" date="2016-10" db="EMBL/GenBank/DDBJ databases">
        <authorList>
            <person name="Varghese N."/>
            <person name="Submissions S."/>
        </authorList>
    </citation>
    <scope>NUCLEOTIDE SEQUENCE [LARGE SCALE GENOMIC DNA]</scope>
    <source>
        <strain evidence="1 2">YR512</strain>
    </source>
</reference>
<gene>
    <name evidence="1" type="ORF">SAMN05518863_103425</name>
</gene>
<dbReference type="CDD" id="cd16441">
    <property type="entry name" value="beta_Kdo_transferase_KpsS"/>
    <property type="match status" value="1"/>
</dbReference>